<dbReference type="AlphaFoldDB" id="A0A1Q8YF57"/>
<name>A0A1Q8YF57_9BURK</name>
<evidence type="ECO:0000313" key="2">
    <source>
        <dbReference type="Proteomes" id="UP000185911"/>
    </source>
</evidence>
<dbReference type="EMBL" id="MSYM01000013">
    <property type="protein sequence ID" value="OLP06653.1"/>
    <property type="molecule type" value="Genomic_DNA"/>
</dbReference>
<protein>
    <submittedName>
        <fullName evidence="1">Uncharacterized protein</fullName>
    </submittedName>
</protein>
<gene>
    <name evidence="1" type="ORF">BLL52_2889</name>
</gene>
<accession>A0A1Q8YF57</accession>
<sequence>MAVRAAHLVLLVLLVCLALARCSSLSRQPTSNHVHHRTIFGRH</sequence>
<keyword evidence="2" id="KW-1185">Reference proteome</keyword>
<dbReference type="Proteomes" id="UP000185911">
    <property type="component" value="Unassembled WGS sequence"/>
</dbReference>
<evidence type="ECO:0000313" key="1">
    <source>
        <dbReference type="EMBL" id="OLP06653.1"/>
    </source>
</evidence>
<reference evidence="1 2" key="1">
    <citation type="submission" date="2017-01" db="EMBL/GenBank/DDBJ databases">
        <title>Genome sequence of Rhodoferax antarcticus ANT.BR, a psychrophilic purple nonsulfur bacterium from an Antarctic microbial mat.</title>
        <authorList>
            <person name="Baker J."/>
            <person name="Riester C."/>
            <person name="Skinner B."/>
            <person name="Newell A."/>
            <person name="Swingley W."/>
            <person name="Madigan M."/>
            <person name="Jung D."/>
            <person name="Asao M."/>
            <person name="Chen M."/>
            <person name="Loughlin P."/>
            <person name="Pan H."/>
            <person name="Lin S."/>
            <person name="Li N."/>
            <person name="Shaw J."/>
            <person name="Prado M."/>
            <person name="Sherman C."/>
            <person name="Li X."/>
            <person name="Tang J."/>
            <person name="Blankenship R."/>
            <person name="Zhao T."/>
            <person name="Touchman J."/>
            <person name="Sattley M."/>
        </authorList>
    </citation>
    <scope>NUCLEOTIDE SEQUENCE [LARGE SCALE GENOMIC DNA]</scope>
    <source>
        <strain evidence="1 2">ANT.BR</strain>
    </source>
</reference>
<proteinExistence type="predicted"/>
<organism evidence="1 2">
    <name type="scientific">Rhodoferax antarcticus ANT.BR</name>
    <dbReference type="NCBI Taxonomy" id="1111071"/>
    <lineage>
        <taxon>Bacteria</taxon>
        <taxon>Pseudomonadati</taxon>
        <taxon>Pseudomonadota</taxon>
        <taxon>Betaproteobacteria</taxon>
        <taxon>Burkholderiales</taxon>
        <taxon>Comamonadaceae</taxon>
        <taxon>Rhodoferax</taxon>
    </lineage>
</organism>
<comment type="caution">
    <text evidence="1">The sequence shown here is derived from an EMBL/GenBank/DDBJ whole genome shotgun (WGS) entry which is preliminary data.</text>
</comment>